<dbReference type="AlphaFoldDB" id="A0A4R0YLW2"/>
<dbReference type="GO" id="GO:0008081">
    <property type="term" value="F:phosphoric diester hydrolase activity"/>
    <property type="evidence" value="ECO:0007669"/>
    <property type="project" value="UniProtKB-ARBA"/>
</dbReference>
<proteinExistence type="predicted"/>
<dbReference type="SUPFAM" id="SSF46894">
    <property type="entry name" value="C-terminal effector domain of the bipartite response regulators"/>
    <property type="match status" value="1"/>
</dbReference>
<dbReference type="GO" id="GO:0003677">
    <property type="term" value="F:DNA binding"/>
    <property type="evidence" value="ECO:0007669"/>
    <property type="project" value="InterPro"/>
</dbReference>
<organism evidence="3 4">
    <name type="scientific">Dyella soli</name>
    <dbReference type="NCBI Taxonomy" id="522319"/>
    <lineage>
        <taxon>Bacteria</taxon>
        <taxon>Pseudomonadati</taxon>
        <taxon>Pseudomonadota</taxon>
        <taxon>Gammaproteobacteria</taxon>
        <taxon>Lysobacterales</taxon>
        <taxon>Rhodanobacteraceae</taxon>
        <taxon>Dyella</taxon>
    </lineage>
</organism>
<sequence length="496" mass="52905">MNGSRSSVDLSQVGLLDVIRSIAFVGDLAMGQPIDHSPRVAWMAGQLARASGADDTTCTEATAVALLRWSGCTANAPEFAQLFGDDVSGRNALLAIQSSGSSFQSHSATSGIGSAFLSLSRIHCEVSGDIAKELGLDEATQFALRHLFESHNGSGAPDGLRGEQVPASVYMASLAGDLDIFHRLYGLEQACQLIGQRADVLYPLGLASRLIENASHWLAELEVDPTLTGQCSIDMVFAGRTTSLEILAHVIDLKLPWMTGHSRRVAQLARSAAIALGLDAASQQKVYRAALIHGMGRASVPNMIWDTPGKLMESAWERVRLVPYWTARAARQIGSLAGEAEVASYAYERPDGSGYYREARAGSIPIEGRILAAASALAALCVARPWRDALDESAAGSLMMAEAAAGRYDTDVVRALLKVPRAGRSKPVMVPLNGLLTARERDVLRWISLGASNKEVAQKLSISPSTVRTHVESVFRKLDCSTRAAATLKATQLGLL</sequence>
<dbReference type="PANTHER" id="PTHR45228">
    <property type="entry name" value="CYCLIC DI-GMP PHOSPHODIESTERASE TM_0186-RELATED"/>
    <property type="match status" value="1"/>
</dbReference>
<dbReference type="Gene3D" id="1.10.10.10">
    <property type="entry name" value="Winged helix-like DNA-binding domain superfamily/Winged helix DNA-binding domain"/>
    <property type="match status" value="1"/>
</dbReference>
<dbReference type="InterPro" id="IPR016032">
    <property type="entry name" value="Sig_transdc_resp-reg_C-effctor"/>
</dbReference>
<dbReference type="CDD" id="cd06170">
    <property type="entry name" value="LuxR_C_like"/>
    <property type="match status" value="1"/>
</dbReference>
<keyword evidence="4" id="KW-1185">Reference proteome</keyword>
<dbReference type="Proteomes" id="UP000291822">
    <property type="component" value="Unassembled WGS sequence"/>
</dbReference>
<name>A0A4R0YLW2_9GAMM</name>
<dbReference type="PRINTS" id="PR00038">
    <property type="entry name" value="HTHLUXR"/>
</dbReference>
<dbReference type="RefSeq" id="WP_131412586.1">
    <property type="nucleotide sequence ID" value="NZ_SJTG01000005.1"/>
</dbReference>
<reference evidence="3 4" key="1">
    <citation type="submission" date="2019-02" db="EMBL/GenBank/DDBJ databases">
        <title>Dyella amyloliquefaciens sp. nov., isolated from forest soil.</title>
        <authorList>
            <person name="Gao Z.-H."/>
            <person name="Qiu L.-H."/>
        </authorList>
    </citation>
    <scope>NUCLEOTIDE SEQUENCE [LARGE SCALE GENOMIC DNA]</scope>
    <source>
        <strain evidence="3 4">KACC 12747</strain>
    </source>
</reference>
<dbReference type="Pfam" id="PF00196">
    <property type="entry name" value="GerE"/>
    <property type="match status" value="1"/>
</dbReference>
<accession>A0A4R0YLW2</accession>
<gene>
    <name evidence="3" type="ORF">EZM97_32430</name>
</gene>
<dbReference type="InterPro" id="IPR003607">
    <property type="entry name" value="HD/PDEase_dom"/>
</dbReference>
<dbReference type="Gene3D" id="1.10.3210.10">
    <property type="entry name" value="Hypothetical protein af1432"/>
    <property type="match status" value="2"/>
</dbReference>
<dbReference type="EMBL" id="SJTG01000005">
    <property type="protein sequence ID" value="TCI07305.1"/>
    <property type="molecule type" value="Genomic_DNA"/>
</dbReference>
<dbReference type="PROSITE" id="PS51832">
    <property type="entry name" value="HD_GYP"/>
    <property type="match status" value="1"/>
</dbReference>
<evidence type="ECO:0000313" key="4">
    <source>
        <dbReference type="Proteomes" id="UP000291822"/>
    </source>
</evidence>
<dbReference type="InterPro" id="IPR037522">
    <property type="entry name" value="HD_GYP_dom"/>
</dbReference>
<dbReference type="SMART" id="SM00421">
    <property type="entry name" value="HTH_LUXR"/>
    <property type="match status" value="1"/>
</dbReference>
<feature type="domain" description="HD-GYP" evidence="2">
    <location>
        <begin position="236"/>
        <end position="431"/>
    </location>
</feature>
<feature type="domain" description="HTH luxR-type" evidence="1">
    <location>
        <begin position="429"/>
        <end position="494"/>
    </location>
</feature>
<dbReference type="PROSITE" id="PS50043">
    <property type="entry name" value="HTH_LUXR_2"/>
    <property type="match status" value="1"/>
</dbReference>
<dbReference type="InterPro" id="IPR036388">
    <property type="entry name" value="WH-like_DNA-bd_sf"/>
</dbReference>
<protein>
    <submittedName>
        <fullName evidence="3">HD domain-containing protein</fullName>
    </submittedName>
</protein>
<dbReference type="InterPro" id="IPR052020">
    <property type="entry name" value="Cyclic_di-GMP/3'3'-cGAMP_PDE"/>
</dbReference>
<evidence type="ECO:0000259" key="1">
    <source>
        <dbReference type="PROSITE" id="PS50043"/>
    </source>
</evidence>
<evidence type="ECO:0000313" key="3">
    <source>
        <dbReference type="EMBL" id="TCI07305.1"/>
    </source>
</evidence>
<dbReference type="PROSITE" id="PS00622">
    <property type="entry name" value="HTH_LUXR_1"/>
    <property type="match status" value="1"/>
</dbReference>
<dbReference type="SUPFAM" id="SSF109604">
    <property type="entry name" value="HD-domain/PDEase-like"/>
    <property type="match status" value="1"/>
</dbReference>
<evidence type="ECO:0000259" key="2">
    <source>
        <dbReference type="PROSITE" id="PS51832"/>
    </source>
</evidence>
<dbReference type="SMART" id="SM00471">
    <property type="entry name" value="HDc"/>
    <property type="match status" value="1"/>
</dbReference>
<dbReference type="Pfam" id="PF13487">
    <property type="entry name" value="HD_5"/>
    <property type="match status" value="1"/>
</dbReference>
<dbReference type="CDD" id="cd00077">
    <property type="entry name" value="HDc"/>
    <property type="match status" value="1"/>
</dbReference>
<dbReference type="InterPro" id="IPR000792">
    <property type="entry name" value="Tscrpt_reg_LuxR_C"/>
</dbReference>
<comment type="caution">
    <text evidence="3">The sequence shown here is derived from an EMBL/GenBank/DDBJ whole genome shotgun (WGS) entry which is preliminary data.</text>
</comment>
<dbReference type="GO" id="GO:0006355">
    <property type="term" value="P:regulation of DNA-templated transcription"/>
    <property type="evidence" value="ECO:0007669"/>
    <property type="project" value="InterPro"/>
</dbReference>